<protein>
    <submittedName>
        <fullName evidence="2">Uncharacterized protein</fullName>
    </submittedName>
</protein>
<evidence type="ECO:0000313" key="3">
    <source>
        <dbReference type="Proteomes" id="UP001152747"/>
    </source>
</evidence>
<feature type="compositionally biased region" description="Polar residues" evidence="1">
    <location>
        <begin position="96"/>
        <end position="106"/>
    </location>
</feature>
<gene>
    <name evidence="2" type="ORF">CAMP_LOCUS7105</name>
</gene>
<proteinExistence type="predicted"/>
<dbReference type="EMBL" id="CANHGI010000003">
    <property type="protein sequence ID" value="CAI5444468.1"/>
    <property type="molecule type" value="Genomic_DNA"/>
</dbReference>
<feature type="region of interest" description="Disordered" evidence="1">
    <location>
        <begin position="19"/>
        <end position="106"/>
    </location>
</feature>
<reference evidence="2" key="1">
    <citation type="submission" date="2022-11" db="EMBL/GenBank/DDBJ databases">
        <authorList>
            <person name="Kikuchi T."/>
        </authorList>
    </citation>
    <scope>NUCLEOTIDE SEQUENCE</scope>
    <source>
        <strain evidence="2">PS1010</strain>
    </source>
</reference>
<dbReference type="AlphaFoldDB" id="A0A9P1IGJ3"/>
<sequence>MSDTETFTAQDFNLDELRRLEESARTAESISNTRLDEEMGKRAKARKRAARQAAELTDSSASSVAAPSALDETDCEIPEAEEKQVSPSRIPVLQKGTRSSSSVTGSLATTTNLSNYTSRIPRPKAKLIYLPRGNLEQLLSDTESNCTLSSYTGNEPSLATSEMVSPGENHTCRDHIPPLQHCDISTMSESLTEQNSLEQPEQLTVLAEGGGVQVQLNLSALISGMNMEVAGIKIV</sequence>
<evidence type="ECO:0000313" key="2">
    <source>
        <dbReference type="EMBL" id="CAI5444468.1"/>
    </source>
</evidence>
<dbReference type="OrthoDB" id="5873953at2759"/>
<organism evidence="2 3">
    <name type="scientific">Caenorhabditis angaria</name>
    <dbReference type="NCBI Taxonomy" id="860376"/>
    <lineage>
        <taxon>Eukaryota</taxon>
        <taxon>Metazoa</taxon>
        <taxon>Ecdysozoa</taxon>
        <taxon>Nematoda</taxon>
        <taxon>Chromadorea</taxon>
        <taxon>Rhabditida</taxon>
        <taxon>Rhabditina</taxon>
        <taxon>Rhabditomorpha</taxon>
        <taxon>Rhabditoidea</taxon>
        <taxon>Rhabditidae</taxon>
        <taxon>Peloderinae</taxon>
        <taxon>Caenorhabditis</taxon>
    </lineage>
</organism>
<accession>A0A9P1IGJ3</accession>
<feature type="compositionally biased region" description="Low complexity" evidence="1">
    <location>
        <begin position="51"/>
        <end position="69"/>
    </location>
</feature>
<name>A0A9P1IGJ3_9PELO</name>
<dbReference type="Proteomes" id="UP001152747">
    <property type="component" value="Unassembled WGS sequence"/>
</dbReference>
<evidence type="ECO:0000256" key="1">
    <source>
        <dbReference type="SAM" id="MobiDB-lite"/>
    </source>
</evidence>
<keyword evidence="3" id="KW-1185">Reference proteome</keyword>
<comment type="caution">
    <text evidence="2">The sequence shown here is derived from an EMBL/GenBank/DDBJ whole genome shotgun (WGS) entry which is preliminary data.</text>
</comment>